<reference evidence="2 3" key="2">
    <citation type="submission" date="2013-10" db="EMBL/GenBank/DDBJ databases">
        <title>The Genome Sequence of Fusobacterium nucleatum subsp. animalis D11.</title>
        <authorList>
            <consortium name="The Broad Institute Genomics Platform"/>
            <person name="Earl A."/>
            <person name="Ward D."/>
            <person name="Feldgarden M."/>
            <person name="Gevers D."/>
            <person name="Kostic A."/>
            <person name="Garrett W."/>
            <person name="Young S.K."/>
            <person name="Zeng Q."/>
            <person name="Gargeya S."/>
            <person name="Fitzgerald M."/>
            <person name="Abouelleil A."/>
            <person name="Alvarado L."/>
            <person name="Berlin A.M."/>
            <person name="Chapman S.B."/>
            <person name="Gainer-Dewar J."/>
            <person name="Goldberg J."/>
            <person name="Gnerre S."/>
            <person name="Griggs A."/>
            <person name="Gujja S."/>
            <person name="Hansen M."/>
            <person name="Howarth C."/>
            <person name="Imamovic A."/>
            <person name="Ireland A."/>
            <person name="Larimer J."/>
            <person name="McCowan C."/>
            <person name="Murphy C."/>
            <person name="Pearson M."/>
            <person name="Poon T.W."/>
            <person name="Priest M."/>
            <person name="Roberts A."/>
            <person name="Saif S."/>
            <person name="Shea T."/>
            <person name="Sykes S."/>
            <person name="Wortman J."/>
            <person name="Nusbaum C."/>
            <person name="Birren B."/>
        </authorList>
    </citation>
    <scope>NUCLEOTIDE SEQUENCE [LARGE SCALE GENOMIC DNA]</scope>
    <source>
        <strain evidence="2 3">D11</strain>
    </source>
</reference>
<feature type="transmembrane region" description="Helical" evidence="1">
    <location>
        <begin position="281"/>
        <end position="301"/>
    </location>
</feature>
<proteinExistence type="predicted"/>
<feature type="transmembrane region" description="Helical" evidence="1">
    <location>
        <begin position="238"/>
        <end position="261"/>
    </location>
</feature>
<keyword evidence="1" id="KW-0812">Transmembrane</keyword>
<dbReference type="AlphaFoldDB" id="A0A0K9CP77"/>
<feature type="transmembrane region" description="Helical" evidence="1">
    <location>
        <begin position="62"/>
        <end position="85"/>
    </location>
</feature>
<feature type="transmembrane region" description="Helical" evidence="1">
    <location>
        <begin position="137"/>
        <end position="158"/>
    </location>
</feature>
<dbReference type="InterPro" id="IPR031617">
    <property type="entry name" value="PelG"/>
</dbReference>
<comment type="caution">
    <text evidence="2">The sequence shown here is derived from an EMBL/GenBank/DDBJ whole genome shotgun (WGS) entry which is preliminary data.</text>
</comment>
<feature type="transmembrane region" description="Helical" evidence="1">
    <location>
        <begin position="21"/>
        <end position="50"/>
    </location>
</feature>
<evidence type="ECO:0000256" key="1">
    <source>
        <dbReference type="SAM" id="Phobius"/>
    </source>
</evidence>
<evidence type="ECO:0000313" key="3">
    <source>
        <dbReference type="Proteomes" id="UP000004650"/>
    </source>
</evidence>
<accession>A0A0K9CP77</accession>
<protein>
    <submittedName>
        <fullName evidence="2">Uncharacterized protein</fullName>
    </submittedName>
</protein>
<dbReference type="EMBL" id="ACDS02000039">
    <property type="protein sequence ID" value="KMV76021.1"/>
    <property type="molecule type" value="Genomic_DNA"/>
</dbReference>
<dbReference type="Proteomes" id="UP000004650">
    <property type="component" value="Unassembled WGS sequence"/>
</dbReference>
<sequence length="308" mass="35793">MAGIGFELKKLFSEEEELPFANLRAIIFSIIVSVGPWLITATSLNIIIWISNQIELARPKQLIFMSSIFYCFIFSQILTCIFQYIITRYVSDCVFKKKISKIRGAYLGSIKLIAILAFFVSFIFIKNGDLSTPYKASFVFLFVFMSLSWISMIFISLLKKYHFLIFSFFFGNFISMALGFYFLKYPVTFFKEEPIFWMLLSYGIGIFINFILTSSYILRAFKGKSENDFEFLTYLKGYFSLVLIGFFYSVGVWGHVFMNWIVGDSYRIAGVFQVSPLYEVAIFYCYCISIPSIVYFAIFFGNKIFTCI</sequence>
<keyword evidence="1" id="KW-1133">Transmembrane helix</keyword>
<gene>
    <name evidence="2" type="ORF">PSAG_04611</name>
</gene>
<feature type="transmembrane region" description="Helical" evidence="1">
    <location>
        <begin position="163"/>
        <end position="183"/>
    </location>
</feature>
<keyword evidence="1" id="KW-0472">Membrane</keyword>
<dbReference type="Pfam" id="PF16933">
    <property type="entry name" value="PelG"/>
    <property type="match status" value="1"/>
</dbReference>
<evidence type="ECO:0000313" key="2">
    <source>
        <dbReference type="EMBL" id="KMV76021.1"/>
    </source>
</evidence>
<organism evidence="2 3">
    <name type="scientific">Fusobacterium animalis D11</name>
    <dbReference type="NCBI Taxonomy" id="556264"/>
    <lineage>
        <taxon>Bacteria</taxon>
        <taxon>Fusobacteriati</taxon>
        <taxon>Fusobacteriota</taxon>
        <taxon>Fusobacteriia</taxon>
        <taxon>Fusobacteriales</taxon>
        <taxon>Fusobacteriaceae</taxon>
        <taxon>Fusobacterium</taxon>
    </lineage>
</organism>
<name>A0A0K9CP77_9FUSO</name>
<feature type="transmembrane region" description="Helical" evidence="1">
    <location>
        <begin position="105"/>
        <end position="125"/>
    </location>
</feature>
<reference evidence="3" key="1">
    <citation type="submission" date="2009-02" db="EMBL/GenBank/DDBJ databases">
        <title>The Genome Sequence of Shigella sp. D9.</title>
        <authorList>
            <consortium name="The Broad Institute Genome Sequencing Platform"/>
            <person name="Ward D."/>
            <person name="Young S.K."/>
            <person name="Kodira C.D."/>
            <person name="Zeng Q."/>
            <person name="Koehrsen M."/>
            <person name="Alvarado L."/>
            <person name="Berlin A."/>
            <person name="Borenstein D."/>
            <person name="Chen Z."/>
            <person name="Engels R."/>
            <person name="Freedman E."/>
            <person name="Gellesch M."/>
            <person name="Goldberg J."/>
            <person name="Griggs A."/>
            <person name="Gujja S."/>
            <person name="Heiman D."/>
            <person name="Hepburn T."/>
            <person name="Howarth C."/>
            <person name="Jen D."/>
            <person name="Larson L."/>
            <person name="Lewis B."/>
            <person name="Mehta T."/>
            <person name="Park D."/>
            <person name="Pearson M."/>
            <person name="Roberts A."/>
            <person name="Saif S."/>
            <person name="Shea T."/>
            <person name="Shenoy N."/>
            <person name="Sisk P."/>
            <person name="Stolte C."/>
            <person name="Sykes S."/>
            <person name="Walk T."/>
            <person name="White J."/>
            <person name="Yandava C."/>
            <person name="Allen-Vercoe E."/>
            <person name="Strauss J."/>
            <person name="Sibley C."/>
            <person name="White A."/>
            <person name="Ambrose C."/>
            <person name="Lander E."/>
            <person name="Nusbaum C."/>
            <person name="Galagan J."/>
            <person name="Birren B."/>
        </authorList>
    </citation>
    <scope>NUCLEOTIDE SEQUENCE [LARGE SCALE GENOMIC DNA]</scope>
    <source>
        <strain evidence="3">D11</strain>
    </source>
</reference>
<feature type="transmembrane region" description="Helical" evidence="1">
    <location>
        <begin position="195"/>
        <end position="218"/>
    </location>
</feature>